<feature type="binding site" evidence="13">
    <location>
        <begin position="59"/>
        <end position="66"/>
    </location>
    <ligand>
        <name>ATP</name>
        <dbReference type="ChEBI" id="CHEBI:30616"/>
    </ligand>
</feature>
<evidence type="ECO:0000256" key="3">
    <source>
        <dbReference type="ARBA" id="ARBA00012071"/>
    </source>
</evidence>
<keyword evidence="6 13" id="KW-0441">Lipid A biosynthesis</keyword>
<evidence type="ECO:0000313" key="14">
    <source>
        <dbReference type="EMBL" id="WKN38528.1"/>
    </source>
</evidence>
<dbReference type="NCBIfam" id="TIGR00682">
    <property type="entry name" value="lpxK"/>
    <property type="match status" value="1"/>
</dbReference>
<keyword evidence="10 13" id="KW-0067">ATP-binding</keyword>
<evidence type="ECO:0000256" key="2">
    <source>
        <dbReference type="ARBA" id="ARBA00004870"/>
    </source>
</evidence>
<gene>
    <name evidence="13 14" type="primary">lpxK</name>
    <name evidence="14" type="ORF">K4G66_07405</name>
</gene>
<dbReference type="EC" id="2.7.1.130" evidence="3 13"/>
<evidence type="ECO:0000256" key="4">
    <source>
        <dbReference type="ARBA" id="ARBA00016436"/>
    </source>
</evidence>
<evidence type="ECO:0000256" key="6">
    <source>
        <dbReference type="ARBA" id="ARBA00022556"/>
    </source>
</evidence>
<keyword evidence="5 13" id="KW-0444">Lipid biosynthesis</keyword>
<dbReference type="EMBL" id="CP120682">
    <property type="protein sequence ID" value="WKN38528.1"/>
    <property type="molecule type" value="Genomic_DNA"/>
</dbReference>
<reference evidence="14" key="2">
    <citation type="journal article" date="2024" name="Antonie Van Leeuwenhoek">
        <title>Roseihalotalea indica gen. nov., sp. nov., a halophilic Bacteroidetes from mesopelagic Southwest Indian Ocean with higher carbohydrate metabolic potential.</title>
        <authorList>
            <person name="Chen B."/>
            <person name="Zhang M."/>
            <person name="Lin D."/>
            <person name="Ye J."/>
            <person name="Tang K."/>
        </authorList>
    </citation>
    <scope>NUCLEOTIDE SEQUENCE</scope>
    <source>
        <strain evidence="14">TK19036</strain>
    </source>
</reference>
<evidence type="ECO:0000256" key="5">
    <source>
        <dbReference type="ARBA" id="ARBA00022516"/>
    </source>
</evidence>
<keyword evidence="9 13" id="KW-0418">Kinase</keyword>
<keyword evidence="7 13" id="KW-0808">Transferase</keyword>
<dbReference type="AlphaFoldDB" id="A0AA49JEU5"/>
<evidence type="ECO:0000256" key="8">
    <source>
        <dbReference type="ARBA" id="ARBA00022741"/>
    </source>
</evidence>
<evidence type="ECO:0000256" key="1">
    <source>
        <dbReference type="ARBA" id="ARBA00002274"/>
    </source>
</evidence>
<dbReference type="GO" id="GO:0009245">
    <property type="term" value="P:lipid A biosynthetic process"/>
    <property type="evidence" value="ECO:0007669"/>
    <property type="project" value="UniProtKB-UniRule"/>
</dbReference>
<dbReference type="GO" id="GO:0009244">
    <property type="term" value="P:lipopolysaccharide core region biosynthetic process"/>
    <property type="evidence" value="ECO:0007669"/>
    <property type="project" value="TreeGrafter"/>
</dbReference>
<dbReference type="HAMAP" id="MF_00409">
    <property type="entry name" value="LpxK"/>
    <property type="match status" value="1"/>
</dbReference>
<dbReference type="InterPro" id="IPR003758">
    <property type="entry name" value="LpxK"/>
</dbReference>
<proteinExistence type="inferred from homology"/>
<comment type="catalytic activity">
    <reaction evidence="13">
        <text>a lipid A disaccharide + ATP = a lipid IVA + ADP + H(+)</text>
        <dbReference type="Rhea" id="RHEA:67840"/>
        <dbReference type="ChEBI" id="CHEBI:15378"/>
        <dbReference type="ChEBI" id="CHEBI:30616"/>
        <dbReference type="ChEBI" id="CHEBI:176343"/>
        <dbReference type="ChEBI" id="CHEBI:176425"/>
        <dbReference type="ChEBI" id="CHEBI:456216"/>
        <dbReference type="EC" id="2.7.1.130"/>
    </reaction>
</comment>
<dbReference type="Pfam" id="PF02606">
    <property type="entry name" value="LpxK"/>
    <property type="match status" value="1"/>
</dbReference>
<protein>
    <recommendedName>
        <fullName evidence="4 13">Tetraacyldisaccharide 4'-kinase</fullName>
        <ecNumber evidence="3 13">2.7.1.130</ecNumber>
    </recommendedName>
    <alternativeName>
        <fullName evidence="12 13">Lipid A 4'-kinase</fullName>
    </alternativeName>
</protein>
<dbReference type="GO" id="GO:0005886">
    <property type="term" value="C:plasma membrane"/>
    <property type="evidence" value="ECO:0007669"/>
    <property type="project" value="TreeGrafter"/>
</dbReference>
<reference evidence="14" key="1">
    <citation type="journal article" date="2023" name="Comput. Struct. Biotechnol. J.">
        <title>Discovery of a novel marine Bacteroidetes with a rich repertoire of carbohydrate-active enzymes.</title>
        <authorList>
            <person name="Chen B."/>
            <person name="Liu G."/>
            <person name="Chen Q."/>
            <person name="Wang H."/>
            <person name="Liu L."/>
            <person name="Tang K."/>
        </authorList>
    </citation>
    <scope>NUCLEOTIDE SEQUENCE</scope>
    <source>
        <strain evidence="14">TK19036</strain>
    </source>
</reference>
<evidence type="ECO:0000256" key="7">
    <source>
        <dbReference type="ARBA" id="ARBA00022679"/>
    </source>
</evidence>
<keyword evidence="8 13" id="KW-0547">Nucleotide-binding</keyword>
<sequence>MANSTNPKQTSASKAGQVLLWPLTAIYGGITRLRNHLYNIGYSKSLSFTPFIISVGNLSVGGTGKTPMIEYLTDWLTNASYSVAILSRGYGRKTQGVRLATSDDSADTLGDEPYQFYRKYHQQGVVVAVAEERVLGVPEIMHHHPKTQIILLDDAFQHRAIARDLNLLLTRYSRPFYQDWVLPAGRLRESRSGAKRADAVIVTKCPDDLDHNQQKIITENIRKYTRTDTPVFFTGIHYGAPRPVFEGITMPEQVIAFSGIAHPELFQQYVRQHFLTKECITFADHYRYTENDIKKLSERARQEDERVCFMTTEKDMVKMINSPLADQWKALPLFYLPIQSYFLQEETAFQTWVTHQMTTSTQS</sequence>
<comment type="similarity">
    <text evidence="13">Belongs to the LpxK family.</text>
</comment>
<dbReference type="GO" id="GO:0005524">
    <property type="term" value="F:ATP binding"/>
    <property type="evidence" value="ECO:0007669"/>
    <property type="project" value="UniProtKB-UniRule"/>
</dbReference>
<dbReference type="GO" id="GO:0009029">
    <property type="term" value="F:lipid-A 4'-kinase activity"/>
    <property type="evidence" value="ECO:0007669"/>
    <property type="project" value="UniProtKB-UniRule"/>
</dbReference>
<dbReference type="PANTHER" id="PTHR42724">
    <property type="entry name" value="TETRAACYLDISACCHARIDE 4'-KINASE"/>
    <property type="match status" value="1"/>
</dbReference>
<comment type="pathway">
    <text evidence="2 13">Glycolipid biosynthesis; lipid IV(A) biosynthesis; lipid IV(A) from (3R)-3-hydroxytetradecanoyl-[acyl-carrier-protein] and UDP-N-acetyl-alpha-D-glucosamine: step 6/6.</text>
</comment>
<organism evidence="14">
    <name type="scientific">Roseihalotalea indica</name>
    <dbReference type="NCBI Taxonomy" id="2867963"/>
    <lineage>
        <taxon>Bacteria</taxon>
        <taxon>Pseudomonadati</taxon>
        <taxon>Bacteroidota</taxon>
        <taxon>Cytophagia</taxon>
        <taxon>Cytophagales</taxon>
        <taxon>Catalimonadaceae</taxon>
        <taxon>Roseihalotalea</taxon>
    </lineage>
</organism>
<evidence type="ECO:0000256" key="13">
    <source>
        <dbReference type="HAMAP-Rule" id="MF_00409"/>
    </source>
</evidence>
<evidence type="ECO:0000256" key="9">
    <source>
        <dbReference type="ARBA" id="ARBA00022777"/>
    </source>
</evidence>
<evidence type="ECO:0000256" key="12">
    <source>
        <dbReference type="ARBA" id="ARBA00029757"/>
    </source>
</evidence>
<evidence type="ECO:0000256" key="10">
    <source>
        <dbReference type="ARBA" id="ARBA00022840"/>
    </source>
</evidence>
<keyword evidence="11 13" id="KW-0443">Lipid metabolism</keyword>
<dbReference type="SUPFAM" id="SSF52540">
    <property type="entry name" value="P-loop containing nucleoside triphosphate hydrolases"/>
    <property type="match status" value="1"/>
</dbReference>
<comment type="function">
    <text evidence="1 13">Transfers the gamma-phosphate of ATP to the 4'-position of a tetraacyldisaccharide 1-phosphate intermediate (termed DS-1-P) to form tetraacyldisaccharide 1,4'-bis-phosphate (lipid IVA).</text>
</comment>
<dbReference type="InterPro" id="IPR027417">
    <property type="entry name" value="P-loop_NTPase"/>
</dbReference>
<accession>A0AA49JEU5</accession>
<evidence type="ECO:0000256" key="11">
    <source>
        <dbReference type="ARBA" id="ARBA00023098"/>
    </source>
</evidence>
<dbReference type="PANTHER" id="PTHR42724:SF1">
    <property type="entry name" value="TETRAACYLDISACCHARIDE 4'-KINASE, MITOCHONDRIAL-RELATED"/>
    <property type="match status" value="1"/>
</dbReference>
<name>A0AA49JEU5_9BACT</name>